<organism evidence="1 2">
    <name type="scientific">Dreissena polymorpha</name>
    <name type="common">Zebra mussel</name>
    <name type="synonym">Mytilus polymorpha</name>
    <dbReference type="NCBI Taxonomy" id="45954"/>
    <lineage>
        <taxon>Eukaryota</taxon>
        <taxon>Metazoa</taxon>
        <taxon>Spiralia</taxon>
        <taxon>Lophotrochozoa</taxon>
        <taxon>Mollusca</taxon>
        <taxon>Bivalvia</taxon>
        <taxon>Autobranchia</taxon>
        <taxon>Heteroconchia</taxon>
        <taxon>Euheterodonta</taxon>
        <taxon>Imparidentia</taxon>
        <taxon>Neoheterodontei</taxon>
        <taxon>Myida</taxon>
        <taxon>Dreissenoidea</taxon>
        <taxon>Dreissenidae</taxon>
        <taxon>Dreissena</taxon>
    </lineage>
</organism>
<reference evidence="1" key="1">
    <citation type="journal article" date="2019" name="bioRxiv">
        <title>The Genome of the Zebra Mussel, Dreissena polymorpha: A Resource for Invasive Species Research.</title>
        <authorList>
            <person name="McCartney M.A."/>
            <person name="Auch B."/>
            <person name="Kono T."/>
            <person name="Mallez S."/>
            <person name="Zhang Y."/>
            <person name="Obille A."/>
            <person name="Becker A."/>
            <person name="Abrahante J.E."/>
            <person name="Garbe J."/>
            <person name="Badalamenti J.P."/>
            <person name="Herman A."/>
            <person name="Mangelson H."/>
            <person name="Liachko I."/>
            <person name="Sullivan S."/>
            <person name="Sone E.D."/>
            <person name="Koren S."/>
            <person name="Silverstein K.A.T."/>
            <person name="Beckman K.B."/>
            <person name="Gohl D.M."/>
        </authorList>
    </citation>
    <scope>NUCLEOTIDE SEQUENCE</scope>
    <source>
        <strain evidence="1">Duluth1</strain>
        <tissue evidence="1">Whole animal</tissue>
    </source>
</reference>
<reference evidence="1" key="2">
    <citation type="submission" date="2020-11" db="EMBL/GenBank/DDBJ databases">
        <authorList>
            <person name="McCartney M.A."/>
            <person name="Auch B."/>
            <person name="Kono T."/>
            <person name="Mallez S."/>
            <person name="Becker A."/>
            <person name="Gohl D.M."/>
            <person name="Silverstein K.A.T."/>
            <person name="Koren S."/>
            <person name="Bechman K.B."/>
            <person name="Herman A."/>
            <person name="Abrahante J.E."/>
            <person name="Garbe J."/>
        </authorList>
    </citation>
    <scope>NUCLEOTIDE SEQUENCE</scope>
    <source>
        <strain evidence="1">Duluth1</strain>
        <tissue evidence="1">Whole animal</tissue>
    </source>
</reference>
<sequence>MTLNDTIDTRSGCLVSAVVGARASDLGNPGSITVICTYELGSRSSYRTDVMSLG</sequence>
<accession>A0A9D4EY99</accession>
<proteinExistence type="predicted"/>
<dbReference type="AlphaFoldDB" id="A0A9D4EY99"/>
<comment type="caution">
    <text evidence="1">The sequence shown here is derived from an EMBL/GenBank/DDBJ whole genome shotgun (WGS) entry which is preliminary data.</text>
</comment>
<evidence type="ECO:0000313" key="2">
    <source>
        <dbReference type="Proteomes" id="UP000828390"/>
    </source>
</evidence>
<gene>
    <name evidence="1" type="ORF">DPMN_166124</name>
</gene>
<evidence type="ECO:0000313" key="1">
    <source>
        <dbReference type="EMBL" id="KAH3787996.1"/>
    </source>
</evidence>
<protein>
    <submittedName>
        <fullName evidence="1">Uncharacterized protein</fullName>
    </submittedName>
</protein>
<keyword evidence="2" id="KW-1185">Reference proteome</keyword>
<name>A0A9D4EY99_DREPO</name>
<dbReference type="EMBL" id="JAIWYP010000008">
    <property type="protein sequence ID" value="KAH3787996.1"/>
    <property type="molecule type" value="Genomic_DNA"/>
</dbReference>
<dbReference type="Proteomes" id="UP000828390">
    <property type="component" value="Unassembled WGS sequence"/>
</dbReference>